<protein>
    <submittedName>
        <fullName evidence="1">Uncharacterized protein</fullName>
    </submittedName>
</protein>
<organism evidence="1 2">
    <name type="scientific">Araneus ventricosus</name>
    <name type="common">Orbweaver spider</name>
    <name type="synonym">Epeira ventricosa</name>
    <dbReference type="NCBI Taxonomy" id="182803"/>
    <lineage>
        <taxon>Eukaryota</taxon>
        <taxon>Metazoa</taxon>
        <taxon>Ecdysozoa</taxon>
        <taxon>Arthropoda</taxon>
        <taxon>Chelicerata</taxon>
        <taxon>Arachnida</taxon>
        <taxon>Araneae</taxon>
        <taxon>Araneomorphae</taxon>
        <taxon>Entelegynae</taxon>
        <taxon>Araneoidea</taxon>
        <taxon>Araneidae</taxon>
        <taxon>Araneus</taxon>
    </lineage>
</organism>
<dbReference type="EMBL" id="BGPR01225844">
    <property type="protein sequence ID" value="GBL54664.1"/>
    <property type="molecule type" value="Genomic_DNA"/>
</dbReference>
<reference evidence="1 2" key="1">
    <citation type="journal article" date="2019" name="Sci. Rep.">
        <title>Orb-weaving spider Araneus ventricosus genome elucidates the spidroin gene catalogue.</title>
        <authorList>
            <person name="Kono N."/>
            <person name="Nakamura H."/>
            <person name="Ohtoshi R."/>
            <person name="Moran D.A.P."/>
            <person name="Shinohara A."/>
            <person name="Yoshida Y."/>
            <person name="Fujiwara M."/>
            <person name="Mori M."/>
            <person name="Tomita M."/>
            <person name="Arakawa K."/>
        </authorList>
    </citation>
    <scope>NUCLEOTIDE SEQUENCE [LARGE SCALE GENOMIC DNA]</scope>
</reference>
<comment type="caution">
    <text evidence="1">The sequence shown here is derived from an EMBL/GenBank/DDBJ whole genome shotgun (WGS) entry which is preliminary data.</text>
</comment>
<evidence type="ECO:0000313" key="1">
    <source>
        <dbReference type="EMBL" id="GBL54664.1"/>
    </source>
</evidence>
<sequence length="26" mass="2715">MLRLVVQIAGLAGRSVLTAVVENPHA</sequence>
<feature type="non-terminal residue" evidence="1">
    <location>
        <position position="26"/>
    </location>
</feature>
<dbReference type="Proteomes" id="UP000499080">
    <property type="component" value="Unassembled WGS sequence"/>
</dbReference>
<evidence type="ECO:0000313" key="2">
    <source>
        <dbReference type="Proteomes" id="UP000499080"/>
    </source>
</evidence>
<gene>
    <name evidence="1" type="ORF">AVEN_82124_1</name>
</gene>
<accession>A0A4Y1ZLM3</accession>
<dbReference type="AlphaFoldDB" id="A0A4Y1ZLM3"/>
<proteinExistence type="predicted"/>
<name>A0A4Y1ZLM3_ARAVE</name>
<keyword evidence="2" id="KW-1185">Reference proteome</keyword>